<evidence type="ECO:0000256" key="1">
    <source>
        <dbReference type="ARBA" id="ARBA00004613"/>
    </source>
</evidence>
<comment type="function">
    <text evidence="6">May regulate adipocyte lipolysis and liver lipid accumulation.</text>
</comment>
<feature type="non-terminal residue" evidence="10">
    <location>
        <position position="364"/>
    </location>
</feature>
<dbReference type="GO" id="GO:0005576">
    <property type="term" value="C:extracellular region"/>
    <property type="evidence" value="ECO:0007669"/>
    <property type="project" value="UniProtKB-SubCell"/>
</dbReference>
<evidence type="ECO:0000256" key="3">
    <source>
        <dbReference type="ARBA" id="ARBA00022525"/>
    </source>
</evidence>
<evidence type="ECO:0000256" key="2">
    <source>
        <dbReference type="ARBA" id="ARBA00010884"/>
    </source>
</evidence>
<keyword evidence="5" id="KW-0732">Signal</keyword>
<dbReference type="InterPro" id="IPR012020">
    <property type="entry name" value="ABHD4"/>
</dbReference>
<dbReference type="Gene3D" id="3.40.50.1820">
    <property type="entry name" value="alpha/beta hydrolase"/>
    <property type="match status" value="1"/>
</dbReference>
<dbReference type="InterPro" id="IPR029058">
    <property type="entry name" value="AB_hydrolase_fold"/>
</dbReference>
<dbReference type="AlphaFoldDB" id="A0A091I131"/>
<evidence type="ECO:0000313" key="10">
    <source>
        <dbReference type="EMBL" id="KFP01872.1"/>
    </source>
</evidence>
<reference evidence="10 11" key="1">
    <citation type="submission" date="2014-04" db="EMBL/GenBank/DDBJ databases">
        <title>Genome evolution of avian class.</title>
        <authorList>
            <person name="Zhang G."/>
            <person name="Li C."/>
        </authorList>
    </citation>
    <scope>NUCLEOTIDE SEQUENCE [LARGE SCALE GENOMIC DNA]</scope>
    <source>
        <strain evidence="10">BGI_N300</strain>
    </source>
</reference>
<keyword evidence="10" id="KW-0378">Hydrolase</keyword>
<name>A0A091I131_CALAN</name>
<sequence>GCCRLLCKPSALAQHLVRSLGRSAALQRGRWLWSRWPQLQMLRQLLQLPHPEPSVSRELLQMPDTGLVALDWLVGPRKTRSCSSGGGPSSVLLLIPNAAGKVTGGLLQLGLRALEQGFIPVIFNRRGHNGCPLTTPRLQPFGDPGDLREAVTYLRCRHPSASLLAVSEGSGSGLLLAYLGESGSSSHLAAAACISPIFRGRDWFEAGMPWLYEWPLLLHLKRGLSRYMGSLAEVMDVDVLLSSRSLRELEEALFCRTKSHPTTWETYWERNEPLRDADEAAVPVLCLCSTDDPVRGPPVPSLPLELFRTSPYFFLLLTPWGGHCGFPQQGPRCCWGHEAVLEYFRAMGEFLRAEERRKGLARPR</sequence>
<dbReference type="ESTHER" id="calan-a0a091i131">
    <property type="family name" value="abh_upf0017"/>
</dbReference>
<keyword evidence="4" id="KW-0597">Phosphoprotein</keyword>
<evidence type="ECO:0000313" key="11">
    <source>
        <dbReference type="Proteomes" id="UP000054308"/>
    </source>
</evidence>
<feature type="non-terminal residue" evidence="10">
    <location>
        <position position="1"/>
    </location>
</feature>
<comment type="subcellular location">
    <subcellularLocation>
        <location evidence="1">Secreted</location>
    </subcellularLocation>
</comment>
<evidence type="ECO:0000256" key="5">
    <source>
        <dbReference type="ARBA" id="ARBA00022729"/>
    </source>
</evidence>
<evidence type="ECO:0000256" key="9">
    <source>
        <dbReference type="ARBA" id="ARBA00082877"/>
    </source>
</evidence>
<proteinExistence type="inferred from homology"/>
<evidence type="ECO:0000256" key="6">
    <source>
        <dbReference type="ARBA" id="ARBA00053358"/>
    </source>
</evidence>
<dbReference type="EMBL" id="KL218048">
    <property type="protein sequence ID" value="KFP01872.1"/>
    <property type="molecule type" value="Genomic_DNA"/>
</dbReference>
<keyword evidence="11" id="KW-1185">Reference proteome</keyword>
<keyword evidence="3" id="KW-0964">Secreted</keyword>
<organism evidence="10 11">
    <name type="scientific">Calypte anna</name>
    <name type="common">Anna's hummingbird</name>
    <name type="synonym">Archilochus anna</name>
    <dbReference type="NCBI Taxonomy" id="9244"/>
    <lineage>
        <taxon>Eukaryota</taxon>
        <taxon>Metazoa</taxon>
        <taxon>Chordata</taxon>
        <taxon>Craniata</taxon>
        <taxon>Vertebrata</taxon>
        <taxon>Euteleostomi</taxon>
        <taxon>Archelosauria</taxon>
        <taxon>Archosauria</taxon>
        <taxon>Dinosauria</taxon>
        <taxon>Saurischia</taxon>
        <taxon>Theropoda</taxon>
        <taxon>Coelurosauria</taxon>
        <taxon>Aves</taxon>
        <taxon>Neognathae</taxon>
        <taxon>Neoaves</taxon>
        <taxon>Strisores</taxon>
        <taxon>Apodiformes</taxon>
        <taxon>Trochilidae</taxon>
        <taxon>Calypte</taxon>
    </lineage>
</organism>
<dbReference type="FunFam" id="3.40.50.1820:FF:000103">
    <property type="entry name" value="Abhydrolase domain-containing 15"/>
    <property type="match status" value="1"/>
</dbReference>
<comment type="subunit">
    <text evidence="7">Interacts with PDE3B; this interaction regulates PDE3B's stability and expression and, thereby, impacts the antilipolytic action of insulin.</text>
</comment>
<dbReference type="Proteomes" id="UP000054308">
    <property type="component" value="Unassembled WGS sequence"/>
</dbReference>
<dbReference type="PANTHER" id="PTHR10794:SF39">
    <property type="entry name" value="PROTEIN ABHD15"/>
    <property type="match status" value="1"/>
</dbReference>
<comment type="similarity">
    <text evidence="2">Belongs to the AB hydrolase superfamily. AB hydrolase 4 family.</text>
</comment>
<protein>
    <recommendedName>
        <fullName evidence="8">Protein ABHD15</fullName>
    </recommendedName>
    <alternativeName>
        <fullName evidence="9">Alpha/beta hydrolase domain-containing protein 15</fullName>
    </alternativeName>
</protein>
<dbReference type="GO" id="GO:0034338">
    <property type="term" value="F:short-chain carboxylesterase activity"/>
    <property type="evidence" value="ECO:0007669"/>
    <property type="project" value="TreeGrafter"/>
</dbReference>
<accession>A0A091I131</accession>
<dbReference type="SUPFAM" id="SSF53474">
    <property type="entry name" value="alpha/beta-Hydrolases"/>
    <property type="match status" value="1"/>
</dbReference>
<gene>
    <name evidence="10" type="ORF">N300_03514</name>
</gene>
<evidence type="ECO:0000256" key="8">
    <source>
        <dbReference type="ARBA" id="ARBA00072863"/>
    </source>
</evidence>
<dbReference type="PANTHER" id="PTHR10794">
    <property type="entry name" value="ABHYDROLASE DOMAIN-CONTAINING PROTEIN"/>
    <property type="match status" value="1"/>
</dbReference>
<dbReference type="PIRSF" id="PIRSF005211">
    <property type="entry name" value="Ab_hydro_YheT"/>
    <property type="match status" value="1"/>
</dbReference>
<dbReference type="GO" id="GO:0047372">
    <property type="term" value="F:monoacylglycerol lipase activity"/>
    <property type="evidence" value="ECO:0007669"/>
    <property type="project" value="TreeGrafter"/>
</dbReference>
<dbReference type="STRING" id="9244.A0A091I131"/>
<evidence type="ECO:0000256" key="4">
    <source>
        <dbReference type="ARBA" id="ARBA00022553"/>
    </source>
</evidence>
<dbReference type="InterPro" id="IPR050960">
    <property type="entry name" value="AB_hydrolase_4_sf"/>
</dbReference>
<evidence type="ECO:0000256" key="7">
    <source>
        <dbReference type="ARBA" id="ARBA00066099"/>
    </source>
</evidence>